<protein>
    <submittedName>
        <fullName evidence="2">Uncharacterized protein</fullName>
    </submittedName>
</protein>
<feature type="compositionally biased region" description="Basic and acidic residues" evidence="1">
    <location>
        <begin position="39"/>
        <end position="52"/>
    </location>
</feature>
<dbReference type="Proteomes" id="UP000023152">
    <property type="component" value="Unassembled WGS sequence"/>
</dbReference>
<evidence type="ECO:0000313" key="3">
    <source>
        <dbReference type="Proteomes" id="UP000023152"/>
    </source>
</evidence>
<accession>X6M0P0</accession>
<dbReference type="EMBL" id="ASPP01026174">
    <property type="protein sequence ID" value="ETO07419.1"/>
    <property type="molecule type" value="Genomic_DNA"/>
</dbReference>
<sequence>MKSIKYHEDVTDDSLFGVIPTNFQNISGVKCKGGMQDNNKSDSSDTNEKDRKKAKEIKALARLFRDSSNEEELKQKIEYHNGNIELVIKGLIQQSVEKEVLHNISFYLIKAEHKSDELKEKTKQVIFKIQEQRNAVNEISGNNDKSVQKEIEKTEIGETNPGINLQGHCSNETCLASKAKLPVWVNIGFDNITFISDKTSFSCPDCKKETVNLI</sequence>
<feature type="non-terminal residue" evidence="2">
    <location>
        <position position="214"/>
    </location>
</feature>
<reference evidence="2 3" key="1">
    <citation type="journal article" date="2013" name="Curr. Biol.">
        <title>The Genome of the Foraminiferan Reticulomyxa filosa.</title>
        <authorList>
            <person name="Glockner G."/>
            <person name="Hulsmann N."/>
            <person name="Schleicher M."/>
            <person name="Noegel A.A."/>
            <person name="Eichinger L."/>
            <person name="Gallinger C."/>
            <person name="Pawlowski J."/>
            <person name="Sierra R."/>
            <person name="Euteneuer U."/>
            <person name="Pillet L."/>
            <person name="Moustafa A."/>
            <person name="Platzer M."/>
            <person name="Groth M."/>
            <person name="Szafranski K."/>
            <person name="Schliwa M."/>
        </authorList>
    </citation>
    <scope>NUCLEOTIDE SEQUENCE [LARGE SCALE GENOMIC DNA]</scope>
</reference>
<dbReference type="AlphaFoldDB" id="X6M0P0"/>
<keyword evidence="3" id="KW-1185">Reference proteome</keyword>
<name>X6M0P0_RETFI</name>
<feature type="region of interest" description="Disordered" evidence="1">
    <location>
        <begin position="30"/>
        <end position="52"/>
    </location>
</feature>
<organism evidence="2 3">
    <name type="scientific">Reticulomyxa filosa</name>
    <dbReference type="NCBI Taxonomy" id="46433"/>
    <lineage>
        <taxon>Eukaryota</taxon>
        <taxon>Sar</taxon>
        <taxon>Rhizaria</taxon>
        <taxon>Retaria</taxon>
        <taxon>Foraminifera</taxon>
        <taxon>Monothalamids</taxon>
        <taxon>Reticulomyxidae</taxon>
        <taxon>Reticulomyxa</taxon>
    </lineage>
</organism>
<evidence type="ECO:0000313" key="2">
    <source>
        <dbReference type="EMBL" id="ETO07419.1"/>
    </source>
</evidence>
<comment type="caution">
    <text evidence="2">The sequence shown here is derived from an EMBL/GenBank/DDBJ whole genome shotgun (WGS) entry which is preliminary data.</text>
</comment>
<gene>
    <name evidence="2" type="ORF">RFI_29973</name>
</gene>
<proteinExistence type="predicted"/>
<evidence type="ECO:0000256" key="1">
    <source>
        <dbReference type="SAM" id="MobiDB-lite"/>
    </source>
</evidence>